<name>A0A4Y7IEP5_PAPSO</name>
<dbReference type="InterPro" id="IPR035298">
    <property type="entry name" value="PSMD13"/>
</dbReference>
<feature type="non-terminal residue" evidence="3">
    <location>
        <position position="260"/>
    </location>
</feature>
<evidence type="ECO:0000313" key="3">
    <source>
        <dbReference type="EMBL" id="RZC47344.1"/>
    </source>
</evidence>
<feature type="domain" description="PSD13 N-terminal" evidence="2">
    <location>
        <begin position="116"/>
        <end position="193"/>
    </location>
</feature>
<proteinExistence type="predicted"/>
<dbReference type="AlphaFoldDB" id="A0A4Y7IEP5"/>
<evidence type="ECO:0000256" key="1">
    <source>
        <dbReference type="ARBA" id="ARBA00022942"/>
    </source>
</evidence>
<keyword evidence="1" id="KW-0647">Proteasome</keyword>
<dbReference type="GO" id="GO:0005634">
    <property type="term" value="C:nucleus"/>
    <property type="evidence" value="ECO:0007669"/>
    <property type="project" value="TreeGrafter"/>
</dbReference>
<dbReference type="Gramene" id="RZC47344">
    <property type="protein sequence ID" value="RZC47344"/>
    <property type="gene ID" value="C5167_040288"/>
</dbReference>
<dbReference type="PANTHER" id="PTHR10539:SF0">
    <property type="entry name" value="26S PROTEASOME NON-ATPASE REGULATORY SUBUNIT 13"/>
    <property type="match status" value="1"/>
</dbReference>
<protein>
    <recommendedName>
        <fullName evidence="2">PSD13 N-terminal domain-containing protein</fullName>
    </recommendedName>
</protein>
<dbReference type="GO" id="GO:0005198">
    <property type="term" value="F:structural molecule activity"/>
    <property type="evidence" value="ECO:0007669"/>
    <property type="project" value="TreeGrafter"/>
</dbReference>
<dbReference type="EMBL" id="CM010715">
    <property type="protein sequence ID" value="RZC47344.1"/>
    <property type="molecule type" value="Genomic_DNA"/>
</dbReference>
<dbReference type="PANTHER" id="PTHR10539">
    <property type="entry name" value="26S PROTEASOME NON-ATPASE REGULATORY SUBUNIT 13"/>
    <property type="match status" value="1"/>
</dbReference>
<dbReference type="Proteomes" id="UP000316621">
    <property type="component" value="Chromosome 1"/>
</dbReference>
<keyword evidence="4" id="KW-1185">Reference proteome</keyword>
<evidence type="ECO:0000313" key="4">
    <source>
        <dbReference type="Proteomes" id="UP000316621"/>
    </source>
</evidence>
<dbReference type="Pfam" id="PF22037">
    <property type="entry name" value="PSD13_N"/>
    <property type="match status" value="1"/>
</dbReference>
<dbReference type="GO" id="GO:0006511">
    <property type="term" value="P:ubiquitin-dependent protein catabolic process"/>
    <property type="evidence" value="ECO:0007669"/>
    <property type="project" value="TreeGrafter"/>
</dbReference>
<dbReference type="GO" id="GO:0005829">
    <property type="term" value="C:cytosol"/>
    <property type="evidence" value="ECO:0007669"/>
    <property type="project" value="TreeGrafter"/>
</dbReference>
<dbReference type="STRING" id="3469.A0A4Y7IEP5"/>
<dbReference type="GO" id="GO:0008541">
    <property type="term" value="C:proteasome regulatory particle, lid subcomplex"/>
    <property type="evidence" value="ECO:0007669"/>
    <property type="project" value="TreeGrafter"/>
</dbReference>
<reference evidence="3 4" key="1">
    <citation type="journal article" date="2018" name="Science">
        <title>The opium poppy genome and morphinan production.</title>
        <authorList>
            <person name="Guo L."/>
            <person name="Winzer T."/>
            <person name="Yang X."/>
            <person name="Li Y."/>
            <person name="Ning Z."/>
            <person name="He Z."/>
            <person name="Teodor R."/>
            <person name="Lu Y."/>
            <person name="Bowser T.A."/>
            <person name="Graham I.A."/>
            <person name="Ye K."/>
        </authorList>
    </citation>
    <scope>NUCLEOTIDE SEQUENCE [LARGE SCALE GENOMIC DNA]</scope>
    <source>
        <strain evidence="4">cv. HN1</strain>
        <tissue evidence="3">Leaves</tissue>
    </source>
</reference>
<sequence>MKSVSAADTSIQLYLNFITEFETEINFLKLAHFAKLRATGETRIEESILYINMRIAAYRFETGERKECQNLFDDRKTILDSMTDIDLSLYGSNYSLLFIVRHVKNSSKRRNTYRGTRCLYHNLITEFETKINLLKLVHFAVIVSRQYAEKEATICYLEGVIEKLHATRETRIEESIFYINMRIAAFRLEMGEQIYLISRTRCCSQGCFEHSTCCINEKKLLEKIYILRLMEIIFGPTADDQTIPLGVIAQHTASSHEELI</sequence>
<organism evidence="3 4">
    <name type="scientific">Papaver somniferum</name>
    <name type="common">Opium poppy</name>
    <dbReference type="NCBI Taxonomy" id="3469"/>
    <lineage>
        <taxon>Eukaryota</taxon>
        <taxon>Viridiplantae</taxon>
        <taxon>Streptophyta</taxon>
        <taxon>Embryophyta</taxon>
        <taxon>Tracheophyta</taxon>
        <taxon>Spermatophyta</taxon>
        <taxon>Magnoliopsida</taxon>
        <taxon>Ranunculales</taxon>
        <taxon>Papaveraceae</taxon>
        <taxon>Papaveroideae</taxon>
        <taxon>Papaver</taxon>
    </lineage>
</organism>
<gene>
    <name evidence="3" type="ORF">C5167_040288</name>
</gene>
<accession>A0A4Y7IEP5</accession>
<dbReference type="InterPro" id="IPR054179">
    <property type="entry name" value="PSD13_N"/>
</dbReference>
<evidence type="ECO:0000259" key="2">
    <source>
        <dbReference type="Pfam" id="PF22037"/>
    </source>
</evidence>